<evidence type="ECO:0000313" key="4">
    <source>
        <dbReference type="Proteomes" id="UP000009222"/>
    </source>
</evidence>
<dbReference type="Proteomes" id="UP000009222">
    <property type="component" value="Chromosome"/>
</dbReference>
<evidence type="ECO:0000259" key="2">
    <source>
        <dbReference type="SMART" id="SM00460"/>
    </source>
</evidence>
<keyword evidence="1" id="KW-0732">Signal</keyword>
<name>F5YA60_LEAAZ</name>
<dbReference type="eggNOG" id="COG1305">
    <property type="taxonomic scope" value="Bacteria"/>
</dbReference>
<reference evidence="4" key="1">
    <citation type="submission" date="2009-12" db="EMBL/GenBank/DDBJ databases">
        <title>Complete sequence of Treponema azotonutricium strain ZAS-9.</title>
        <authorList>
            <person name="Tetu S.G."/>
            <person name="Matson E."/>
            <person name="Ren Q."/>
            <person name="Seshadri R."/>
            <person name="Elbourne L."/>
            <person name="Hassan K.A."/>
            <person name="Durkin A."/>
            <person name="Radune D."/>
            <person name="Mohamoud Y."/>
            <person name="Shay R."/>
            <person name="Jin S."/>
            <person name="Zhang X."/>
            <person name="Lucey K."/>
            <person name="Ballor N.R."/>
            <person name="Ottesen E."/>
            <person name="Rosenthal R."/>
            <person name="Allen A."/>
            <person name="Leadbetter J.R."/>
            <person name="Paulsen I.T."/>
        </authorList>
    </citation>
    <scope>NUCLEOTIDE SEQUENCE [LARGE SCALE GENOMIC DNA]</scope>
    <source>
        <strain evidence="4">ATCC BAA-888 / DSM 13862 / ZAS-9</strain>
    </source>
</reference>
<dbReference type="InParanoid" id="F5YA60"/>
<reference evidence="3 4" key="2">
    <citation type="journal article" date="2011" name="ISME J.">
        <title>RNA-seq reveals cooperative metabolic interactions between two termite-gut spirochete species in co-culture.</title>
        <authorList>
            <person name="Rosenthal A.Z."/>
            <person name="Matson E.G."/>
            <person name="Eldar A."/>
            <person name="Leadbetter J.R."/>
        </authorList>
    </citation>
    <scope>NUCLEOTIDE SEQUENCE [LARGE SCALE GENOMIC DNA]</scope>
    <source>
        <strain evidence="4">ATCC BAA-888 / DSM 13862 / ZAS-9</strain>
    </source>
</reference>
<dbReference type="Pfam" id="PF01841">
    <property type="entry name" value="Transglut_core"/>
    <property type="match status" value="1"/>
</dbReference>
<dbReference type="AlphaFoldDB" id="F5YA60"/>
<evidence type="ECO:0000313" key="3">
    <source>
        <dbReference type="EMBL" id="AEF80349.1"/>
    </source>
</evidence>
<dbReference type="Pfam" id="PF01833">
    <property type="entry name" value="TIG"/>
    <property type="match status" value="2"/>
</dbReference>
<dbReference type="RefSeq" id="WP_015711194.1">
    <property type="nucleotide sequence ID" value="NC_015577.1"/>
</dbReference>
<evidence type="ECO:0000256" key="1">
    <source>
        <dbReference type="SAM" id="SignalP"/>
    </source>
</evidence>
<feature type="signal peptide" evidence="1">
    <location>
        <begin position="1"/>
        <end position="23"/>
    </location>
</feature>
<accession>F5YA60</accession>
<dbReference type="SMART" id="SM00460">
    <property type="entry name" value="TGc"/>
    <property type="match status" value="1"/>
</dbReference>
<dbReference type="PANTHER" id="PTHR38339">
    <property type="entry name" value="TRANSGLUTAMINASE DOMAIN PROTEIN"/>
    <property type="match status" value="1"/>
</dbReference>
<dbReference type="EMBL" id="CP001841">
    <property type="protein sequence ID" value="AEF80349.1"/>
    <property type="molecule type" value="Genomic_DNA"/>
</dbReference>
<feature type="chain" id="PRO_5003329794" evidence="1">
    <location>
        <begin position="24"/>
        <end position="542"/>
    </location>
</feature>
<dbReference type="InterPro" id="IPR002931">
    <property type="entry name" value="Transglutaminase-like"/>
</dbReference>
<dbReference type="Gene3D" id="2.60.40.10">
    <property type="entry name" value="Immunoglobulins"/>
    <property type="match status" value="2"/>
</dbReference>
<dbReference type="SUPFAM" id="SSF54001">
    <property type="entry name" value="Cysteine proteinases"/>
    <property type="match status" value="1"/>
</dbReference>
<protein>
    <submittedName>
        <fullName evidence="3">IPT/TIG domain protein</fullName>
    </submittedName>
</protein>
<dbReference type="InterPro" id="IPR014756">
    <property type="entry name" value="Ig_E-set"/>
</dbReference>
<organism evidence="3 4">
    <name type="scientific">Leadbettera azotonutricia (strain ATCC BAA-888 / DSM 13862 / ZAS-9)</name>
    <name type="common">Treponema azotonutricium</name>
    <dbReference type="NCBI Taxonomy" id="545695"/>
    <lineage>
        <taxon>Bacteria</taxon>
        <taxon>Pseudomonadati</taxon>
        <taxon>Spirochaetota</taxon>
        <taxon>Spirochaetia</taxon>
        <taxon>Spirochaetales</taxon>
        <taxon>Breznakiellaceae</taxon>
        <taxon>Leadbettera</taxon>
    </lineage>
</organism>
<dbReference type="InterPro" id="IPR038765">
    <property type="entry name" value="Papain-like_cys_pep_sf"/>
</dbReference>
<dbReference type="Gene3D" id="3.10.620.30">
    <property type="match status" value="1"/>
</dbReference>
<gene>
    <name evidence="3" type="ordered locus">TREAZ_0773</name>
</gene>
<dbReference type="KEGG" id="taz:TREAZ_0773"/>
<proteinExistence type="predicted"/>
<dbReference type="CDD" id="cd00603">
    <property type="entry name" value="IPT_PCSR"/>
    <property type="match status" value="1"/>
</dbReference>
<dbReference type="InterPro" id="IPR002909">
    <property type="entry name" value="IPT_dom"/>
</dbReference>
<sequence>MKSPCTKTFLAFLVFLPFLCLSCKEEMPSISHIDPRIGRIGDILNIYGKNFGPERNESYITIAGAPPTSSAYVSWKDDQITVKIPEFADAGLVYVYRGTNKSNPALFSNKASMPEQVRGAETGSGPRIASVTPEAGAIGSLVTIMGSNFGSSRENAGVWFSWDAESSAPAETKTPDAVEVPDSDFGYELWSEREIRVRIPDGAISGNIEIRTPRGNSRPVFFEITGKPGVKIFKDKRSYTLSFSVDIRADIAGMPNALYLWLPKPIFSSSQKNVRLLSRNIEPFVENYRGTSLYQLLDLQAGSGQQITLSYVAEVFAVETSVKQQSIKQEPGSPIQSVYTLPTPILPADNPKIAAQAAAIIGRERNPYNKAKLIYDWILKQVKIENSPKSGEALEALDELQADSYQAAMLFCSLARAAGVPALPISGVLVNRARRTVKHYWAEFWIDSFGWIPLDPALGAGAAPQDFNLRDDHSEYYFGNMDNQRVAFSQGQNFLSQMDPRGRVASRPREYALQSLWEEATGGLESYSSLWSDVTITGMYVQ</sequence>
<dbReference type="OrthoDB" id="9787782at2"/>
<dbReference type="InterPro" id="IPR013783">
    <property type="entry name" value="Ig-like_fold"/>
</dbReference>
<feature type="domain" description="Transglutaminase-like" evidence="2">
    <location>
        <begin position="396"/>
        <end position="458"/>
    </location>
</feature>
<dbReference type="PANTHER" id="PTHR38339:SF1">
    <property type="entry name" value="TRANSGLUTAMINASE-LIKE DOMAIN-CONTAINING PROTEIN"/>
    <property type="match status" value="1"/>
</dbReference>
<keyword evidence="4" id="KW-1185">Reference proteome</keyword>
<dbReference type="STRING" id="545695.TREAZ_0773"/>
<dbReference type="HOGENOM" id="CLU_492500_0_0_12"/>
<dbReference type="SUPFAM" id="SSF81296">
    <property type="entry name" value="E set domains"/>
    <property type="match status" value="2"/>
</dbReference>